<dbReference type="Pfam" id="PF12009">
    <property type="entry name" value="Telomerase_RBD"/>
    <property type="match status" value="1"/>
</dbReference>
<dbReference type="PROSITE" id="PS50878">
    <property type="entry name" value="RT_POL"/>
    <property type="match status" value="1"/>
</dbReference>
<feature type="region of interest" description="Disordered" evidence="15">
    <location>
        <begin position="1"/>
        <end position="45"/>
    </location>
</feature>
<dbReference type="InterPro" id="IPR000477">
    <property type="entry name" value="RT_dom"/>
</dbReference>
<evidence type="ECO:0000256" key="8">
    <source>
        <dbReference type="ARBA" id="ARBA00022842"/>
    </source>
</evidence>
<sequence>METRPPPPPPSEEKDERSRRRGRRRRKTEKKRRQGGGEKNKKKQNEIPILLRAVYGRHVYTVREAIRKVCEQFRGAPKSVMKNLEDKERDSRAYARGVLDESFIALPERLPPLVMKSSAEEEAEEEEEEDLGARGYPTMSSPPAIGRPTAKERVATVQMKFFSARQKPNNALCFGLTRFAKGRDERNCVNSAEAFATSTHWGTLWDRVGDEIAEWLMLYASGFASLTSTSTVTTTANAEKIVRQLFETSGAPTVIAKAKKKSKKRSRGRRLSSEKEERLVQILGKPITSEHVVFKASMDRANCTYKKSTASALASGVSHHESMANYSSVFSQGAKKMKKKLTPKQIKKVKRRKAKRKEYADMKKKAKEGNGKVENGQPQQLSSKEDVTMKQTTVNANFVVVGNEENSVPEATPEEDTQTTKEDTPILSTQELEDDDWCIPETPSQSNGDADDDDDDDDDDAGVQGTAEDDMNDSPVKNKKRGRETRKPRPPSWVRRKLAKERAEAEAKAKETADEAKREETNTTSFIATESMGEDEKWAMLARYAEQSKQRKLERLAKEKQEQIQQAELKAKASRVIGKQTKRKNAKKTVDANHPRNIVLDRSPALYCSTFSKRPGFPAKHILRCNGSSINASRKLYADIFGAKKRKVKTPLMHQQRINDPRMVMSQAPSSYMSSEHQEIIPTQLSQKSPRMTIRISKSHRKNVLPLLRRTLRRAKKCNFAKLLDLHCPVKRSDWRTADTEQLVKLNSSHKDVSSFIWAILRGVLPKQFLGSKTTTKRRLREFVSRIVSLRRIERCTLHEAMIGVKTSDYAFLDNVDYRRREKKKIQKKKTVAEFEARKRRVEKIILWIIKSIVFPVIRSHFFVTDTDHERQKMYYYRKGVWSRIVRAKNREFVTSGRYEKLSKNDTENTLSHHSLGFSRIRWKPKKTGVRPIAMLGQPASMRLTSKKRDGSGFRKKMKFEFEPVNDRLYTISDILDHEIRADETLMGNFVSDYDETMKIYAPFAERWRRKQGLLNTDEVDEVVDSEDSPEDINKTKATVKDKKKLPKLYFVCADIKAAFDSIPTEKLETVISSLFKKQEYAMLKYRTQSVLGNRYATRKVAFATENVEDTGMDIVHKNSSGSAITSSQNDANTATADENIKNSKKKLPGPIFSPNESDVGRRALVKTLPPGSVSIDLGKTRTAYRHQALNTLREHLGNTLVKSHGSLFRQKIGIPQGSILSTKLCALFYAHMEQTQSMAAFETEIYKGTPKKKVLNEGYGDGVFMRWTDDLLFVTDNFSRAKHFLNSLLDGIAEYGVEINPTKTKINFDHLERKLEKNVECKDGCEFIPWCGLLFDTQTLEVRADYSKYLNVWLRETINLPSSHLAWKYLSNKTRSYLNHKLCALLYDPRVNSRETIATNMYQALLLCAAKTTSYVRAVEAVPGVTPCGHALLKRAIESAISYARTGARKRLLDRYLDPNLVPSEKVSRALGLLAFQKYFSWYSLVGRRRKKKNKTKHEETAAWLRAQLSLSRSMSETVAEVSKTITPACKNEFFESIRA</sequence>
<dbReference type="RefSeq" id="XP_007511424.1">
    <property type="nucleotide sequence ID" value="XM_007511362.1"/>
</dbReference>
<feature type="compositionally biased region" description="Basic and acidic residues" evidence="15">
    <location>
        <begin position="357"/>
        <end position="371"/>
    </location>
</feature>
<dbReference type="eggNOG" id="KOG1005">
    <property type="taxonomic scope" value="Eukaryota"/>
</dbReference>
<evidence type="ECO:0000256" key="4">
    <source>
        <dbReference type="ARBA" id="ARBA00022454"/>
    </source>
</evidence>
<evidence type="ECO:0000256" key="6">
    <source>
        <dbReference type="ARBA" id="ARBA00022695"/>
    </source>
</evidence>
<feature type="compositionally biased region" description="Acidic residues" evidence="15">
    <location>
        <begin position="120"/>
        <end position="130"/>
    </location>
</feature>
<dbReference type="Pfam" id="PF00078">
    <property type="entry name" value="RVT_1"/>
    <property type="match status" value="1"/>
</dbReference>
<comment type="similarity">
    <text evidence="1 13">Belongs to the reverse transcriptase family. Telomerase subfamily.</text>
</comment>
<dbReference type="GO" id="GO:0046872">
    <property type="term" value="F:metal ion binding"/>
    <property type="evidence" value="ECO:0007669"/>
    <property type="project" value="UniProtKB-KW"/>
</dbReference>
<evidence type="ECO:0000256" key="9">
    <source>
        <dbReference type="ARBA" id="ARBA00022895"/>
    </source>
</evidence>
<keyword evidence="10 13" id="KW-0695">RNA-directed DNA polymerase</keyword>
<dbReference type="KEGG" id="bpg:Bathy08g02850"/>
<evidence type="ECO:0000256" key="10">
    <source>
        <dbReference type="ARBA" id="ARBA00022918"/>
    </source>
</evidence>
<dbReference type="GO" id="GO:0070034">
    <property type="term" value="F:telomerase RNA binding"/>
    <property type="evidence" value="ECO:0007669"/>
    <property type="project" value="TreeGrafter"/>
</dbReference>
<dbReference type="Gene3D" id="1.10.357.90">
    <property type="match status" value="1"/>
</dbReference>
<organism evidence="17 18">
    <name type="scientific">Bathycoccus prasinos</name>
    <dbReference type="NCBI Taxonomy" id="41875"/>
    <lineage>
        <taxon>Eukaryota</taxon>
        <taxon>Viridiplantae</taxon>
        <taxon>Chlorophyta</taxon>
        <taxon>Mamiellophyceae</taxon>
        <taxon>Mamiellales</taxon>
        <taxon>Bathycoccaceae</taxon>
        <taxon>Bathycoccus</taxon>
    </lineage>
</organism>
<feature type="compositionally biased region" description="Basic residues" evidence="15">
    <location>
        <begin position="477"/>
        <end position="499"/>
    </location>
</feature>
<dbReference type="InterPro" id="IPR043502">
    <property type="entry name" value="DNA/RNA_pol_sf"/>
</dbReference>
<comment type="catalytic activity">
    <reaction evidence="12 13">
        <text>DNA(n) + a 2'-deoxyribonucleoside 5'-triphosphate = DNA(n+1) + diphosphate</text>
        <dbReference type="Rhea" id="RHEA:22508"/>
        <dbReference type="Rhea" id="RHEA-COMP:17339"/>
        <dbReference type="Rhea" id="RHEA-COMP:17340"/>
        <dbReference type="ChEBI" id="CHEBI:33019"/>
        <dbReference type="ChEBI" id="CHEBI:61560"/>
        <dbReference type="ChEBI" id="CHEBI:173112"/>
        <dbReference type="EC" id="2.7.7.49"/>
    </reaction>
</comment>
<keyword evidence="18" id="KW-1185">Reference proteome</keyword>
<evidence type="ECO:0000313" key="17">
    <source>
        <dbReference type="EMBL" id="CCO17545.1"/>
    </source>
</evidence>
<feature type="compositionally biased region" description="Basic and acidic residues" evidence="15">
    <location>
        <begin position="35"/>
        <end position="45"/>
    </location>
</feature>
<feature type="region of interest" description="Disordered" evidence="15">
    <location>
        <begin position="1120"/>
        <end position="1154"/>
    </location>
</feature>
<feature type="region of interest" description="Disordered" evidence="15">
    <location>
        <begin position="403"/>
        <end position="528"/>
    </location>
</feature>
<feature type="compositionally biased region" description="Basic residues" evidence="15">
    <location>
        <begin position="19"/>
        <end position="34"/>
    </location>
</feature>
<feature type="domain" description="Reverse transcriptase" evidence="16">
    <location>
        <begin position="905"/>
        <end position="1336"/>
    </location>
</feature>
<evidence type="ECO:0000256" key="1">
    <source>
        <dbReference type="ARBA" id="ARBA00008001"/>
    </source>
</evidence>
<comment type="subcellular location">
    <subcellularLocation>
        <location evidence="13">Nucleus</location>
    </subcellularLocation>
    <subcellularLocation>
        <location evidence="13">Chromosome</location>
        <location evidence="13">Telomere</location>
    </subcellularLocation>
</comment>
<dbReference type="PANTHER" id="PTHR12066:SF0">
    <property type="entry name" value="TELOMERASE REVERSE TRANSCRIPTASE"/>
    <property type="match status" value="1"/>
</dbReference>
<keyword evidence="8 13" id="KW-0460">Magnesium</keyword>
<name>K8EYH3_9CHLO</name>
<dbReference type="GO" id="GO:0000333">
    <property type="term" value="C:telomerase catalytic core complex"/>
    <property type="evidence" value="ECO:0007669"/>
    <property type="project" value="TreeGrafter"/>
</dbReference>
<dbReference type="EMBL" id="FO082271">
    <property type="protein sequence ID" value="CCO17545.1"/>
    <property type="molecule type" value="Genomic_DNA"/>
</dbReference>
<dbReference type="GO" id="GO:0042162">
    <property type="term" value="F:telomeric DNA binding"/>
    <property type="evidence" value="ECO:0007669"/>
    <property type="project" value="TreeGrafter"/>
</dbReference>
<dbReference type="InterPro" id="IPR021891">
    <property type="entry name" value="Telomerase_RBD"/>
</dbReference>
<keyword evidence="11 13" id="KW-0539">Nucleus</keyword>
<keyword evidence="7 13" id="KW-0479">Metal-binding</keyword>
<feature type="region of interest" description="Disordered" evidence="15">
    <location>
        <begin position="116"/>
        <end position="147"/>
    </location>
</feature>
<dbReference type="Gene3D" id="3.30.70.2630">
    <property type="match status" value="1"/>
</dbReference>
<protein>
    <recommendedName>
        <fullName evidence="3 13">Telomerase reverse transcriptase</fullName>
        <ecNumber evidence="2 13">2.7.7.49</ecNumber>
    </recommendedName>
    <alternativeName>
        <fullName evidence="13">Telomerase catalytic subunit</fullName>
    </alternativeName>
</protein>
<accession>K8EYH3</accession>
<evidence type="ECO:0000256" key="13">
    <source>
        <dbReference type="RuleBase" id="RU365061"/>
    </source>
</evidence>
<keyword evidence="14" id="KW-0175">Coiled coil</keyword>
<dbReference type="GO" id="GO:0003720">
    <property type="term" value="F:telomerase activity"/>
    <property type="evidence" value="ECO:0007669"/>
    <property type="project" value="InterPro"/>
</dbReference>
<dbReference type="Proteomes" id="UP000198341">
    <property type="component" value="Chromosome 8"/>
</dbReference>
<dbReference type="InterPro" id="IPR003545">
    <property type="entry name" value="Telomerase_RT"/>
</dbReference>
<evidence type="ECO:0000256" key="7">
    <source>
        <dbReference type="ARBA" id="ARBA00022723"/>
    </source>
</evidence>
<dbReference type="SMART" id="SM00975">
    <property type="entry name" value="Telomerase_RBD"/>
    <property type="match status" value="1"/>
</dbReference>
<feature type="compositionally biased region" description="Basic residues" evidence="15">
    <location>
        <begin position="257"/>
        <end position="270"/>
    </location>
</feature>
<evidence type="ECO:0000256" key="2">
    <source>
        <dbReference type="ARBA" id="ARBA00012493"/>
    </source>
</evidence>
<evidence type="ECO:0000256" key="12">
    <source>
        <dbReference type="ARBA" id="ARBA00048173"/>
    </source>
</evidence>
<dbReference type="GeneID" id="19014264"/>
<feature type="compositionally biased region" description="Pro residues" evidence="15">
    <location>
        <begin position="1"/>
        <end position="10"/>
    </location>
</feature>
<keyword evidence="4 13" id="KW-0158">Chromosome</keyword>
<dbReference type="GO" id="GO:0007004">
    <property type="term" value="P:telomere maintenance via telomerase"/>
    <property type="evidence" value="ECO:0007669"/>
    <property type="project" value="TreeGrafter"/>
</dbReference>
<comment type="function">
    <text evidence="13">Telomerase is a ribonucleoprotein enzyme essential for the replication of chromosome termini in most eukaryotes. It elongates telomeres. It is a reverse transcriptase that adds simple sequence repeats to chromosome ends by copying a template sequence within the RNA component of the enzyme.</text>
</comment>
<dbReference type="GO" id="GO:0000781">
    <property type="term" value="C:chromosome, telomeric region"/>
    <property type="evidence" value="ECO:0007669"/>
    <property type="project" value="UniProtKB-SubCell"/>
</dbReference>
<feature type="compositionally biased region" description="Polar residues" evidence="15">
    <location>
        <begin position="1120"/>
        <end position="1137"/>
    </location>
</feature>
<feature type="region of interest" description="Disordered" evidence="15">
    <location>
        <begin position="350"/>
        <end position="390"/>
    </location>
</feature>
<dbReference type="Gene3D" id="1.10.132.70">
    <property type="match status" value="1"/>
</dbReference>
<proteinExistence type="inferred from homology"/>
<evidence type="ECO:0000256" key="14">
    <source>
        <dbReference type="SAM" id="Coils"/>
    </source>
</evidence>
<dbReference type="SUPFAM" id="SSF56672">
    <property type="entry name" value="DNA/RNA polymerases"/>
    <property type="match status" value="1"/>
</dbReference>
<feature type="compositionally biased region" description="Basic and acidic residues" evidence="15">
    <location>
        <begin position="500"/>
        <end position="521"/>
    </location>
</feature>
<dbReference type="PANTHER" id="PTHR12066">
    <property type="entry name" value="TELOMERASE REVERSE TRANSCRIPTASE"/>
    <property type="match status" value="1"/>
</dbReference>
<feature type="region of interest" description="Disordered" evidence="15">
    <location>
        <begin position="256"/>
        <end position="276"/>
    </location>
</feature>
<keyword evidence="6 13" id="KW-0548">Nucleotidyltransferase</keyword>
<evidence type="ECO:0000313" key="18">
    <source>
        <dbReference type="Proteomes" id="UP000198341"/>
    </source>
</evidence>
<evidence type="ECO:0000256" key="3">
    <source>
        <dbReference type="ARBA" id="ARBA00016182"/>
    </source>
</evidence>
<dbReference type="CDD" id="cd01648">
    <property type="entry name" value="TERT"/>
    <property type="match status" value="1"/>
</dbReference>
<gene>
    <name evidence="17" type="ORF">Bathy08g02850</name>
</gene>
<reference evidence="17 18" key="1">
    <citation type="submission" date="2011-10" db="EMBL/GenBank/DDBJ databases">
        <authorList>
            <person name="Genoscope - CEA"/>
        </authorList>
    </citation>
    <scope>NUCLEOTIDE SEQUENCE [LARGE SCALE GENOMIC DNA]</scope>
    <source>
        <strain evidence="17 18">RCC 1105</strain>
    </source>
</reference>
<dbReference type="EC" id="2.7.7.49" evidence="2 13"/>
<keyword evidence="9 13" id="KW-0779">Telomere</keyword>
<evidence type="ECO:0000256" key="11">
    <source>
        <dbReference type="ARBA" id="ARBA00023242"/>
    </source>
</evidence>
<feature type="compositionally biased region" description="Acidic residues" evidence="15">
    <location>
        <begin position="449"/>
        <end position="472"/>
    </location>
</feature>
<feature type="coiled-coil region" evidence="14">
    <location>
        <begin position="546"/>
        <end position="577"/>
    </location>
</feature>
<evidence type="ECO:0000256" key="5">
    <source>
        <dbReference type="ARBA" id="ARBA00022679"/>
    </source>
</evidence>
<evidence type="ECO:0000259" key="16">
    <source>
        <dbReference type="PROSITE" id="PS50878"/>
    </source>
</evidence>
<keyword evidence="5 13" id="KW-0808">Transferase</keyword>
<dbReference type="STRING" id="41875.K8EYH3"/>
<dbReference type="OrthoDB" id="289721at2759"/>
<evidence type="ECO:0000256" key="15">
    <source>
        <dbReference type="SAM" id="MobiDB-lite"/>
    </source>
</evidence>